<reference evidence="4 5" key="1">
    <citation type="submission" date="2024-01" db="EMBL/GenBank/DDBJ databases">
        <authorList>
            <person name="Alioto T."/>
            <person name="Alioto T."/>
            <person name="Gomez Garrido J."/>
        </authorList>
    </citation>
    <scope>NUCLEOTIDE SEQUENCE [LARGE SCALE GENOMIC DNA]</scope>
</reference>
<keyword evidence="5" id="KW-1185">Reference proteome</keyword>
<dbReference type="Pfam" id="PF23558">
    <property type="entry name" value="TPR_P4H"/>
    <property type="match status" value="1"/>
</dbReference>
<dbReference type="AlphaFoldDB" id="A0AAV1QLG1"/>
<dbReference type="PROSITE" id="PS50005">
    <property type="entry name" value="TPR"/>
    <property type="match status" value="1"/>
</dbReference>
<evidence type="ECO:0000313" key="5">
    <source>
        <dbReference type="Proteomes" id="UP001314229"/>
    </source>
</evidence>
<gene>
    <name evidence="4" type="ORF">FSCOSCO3_A035298</name>
</gene>
<dbReference type="Proteomes" id="UP001314229">
    <property type="component" value="Unassembled WGS sequence"/>
</dbReference>
<dbReference type="InterPro" id="IPR019734">
    <property type="entry name" value="TPR_rpt"/>
</dbReference>
<protein>
    <submittedName>
        <fullName evidence="4">Prolyl 4-hydroxylase subunit alpha-1a</fullName>
    </submittedName>
</protein>
<feature type="region of interest" description="Disordered" evidence="2">
    <location>
        <begin position="113"/>
        <end position="138"/>
    </location>
</feature>
<organism evidence="4 5">
    <name type="scientific">Scomber scombrus</name>
    <name type="common">Atlantic mackerel</name>
    <name type="synonym">Scomber vernalis</name>
    <dbReference type="NCBI Taxonomy" id="13677"/>
    <lineage>
        <taxon>Eukaryota</taxon>
        <taxon>Metazoa</taxon>
        <taxon>Chordata</taxon>
        <taxon>Craniata</taxon>
        <taxon>Vertebrata</taxon>
        <taxon>Euteleostomi</taxon>
        <taxon>Actinopterygii</taxon>
        <taxon>Neopterygii</taxon>
        <taxon>Teleostei</taxon>
        <taxon>Neoteleostei</taxon>
        <taxon>Acanthomorphata</taxon>
        <taxon>Pelagiaria</taxon>
        <taxon>Scombriformes</taxon>
        <taxon>Scombridae</taxon>
        <taxon>Scomber</taxon>
    </lineage>
</organism>
<evidence type="ECO:0000256" key="2">
    <source>
        <dbReference type="SAM" id="MobiDB-lite"/>
    </source>
</evidence>
<dbReference type="SUPFAM" id="SSF48452">
    <property type="entry name" value="TPR-like"/>
    <property type="match status" value="1"/>
</dbReference>
<dbReference type="FunFam" id="1.25.40.10:FF:000006">
    <property type="entry name" value="Prolyl 4-hydroxylase subunit alpha 2"/>
    <property type="match status" value="1"/>
</dbReference>
<comment type="caution">
    <text evidence="4">The sequence shown here is derived from an EMBL/GenBank/DDBJ whole genome shotgun (WGS) entry which is preliminary data.</text>
</comment>
<proteinExistence type="predicted"/>
<feature type="non-terminal residue" evidence="4">
    <location>
        <position position="152"/>
    </location>
</feature>
<evidence type="ECO:0000313" key="4">
    <source>
        <dbReference type="EMBL" id="CAK6984983.1"/>
    </source>
</evidence>
<evidence type="ECO:0000259" key="3">
    <source>
        <dbReference type="Pfam" id="PF23558"/>
    </source>
</evidence>
<accession>A0AAV1QLG1</accession>
<name>A0AAV1QLG1_SCOSC</name>
<feature type="repeat" description="TPR" evidence="1">
    <location>
        <begin position="61"/>
        <end position="94"/>
    </location>
</feature>
<dbReference type="InterPro" id="IPR011990">
    <property type="entry name" value="TPR-like_helical_dom_sf"/>
</dbReference>
<dbReference type="Gene3D" id="1.25.40.10">
    <property type="entry name" value="Tetratricopeptide repeat domain"/>
    <property type="match status" value="1"/>
</dbReference>
<feature type="non-terminal residue" evidence="4">
    <location>
        <position position="1"/>
    </location>
</feature>
<feature type="domain" description="Prolyl 4-hydroxylase peptide-substrate-binding" evidence="3">
    <location>
        <begin position="19"/>
        <end position="110"/>
    </location>
</feature>
<keyword evidence="1" id="KW-0802">TPR repeat</keyword>
<dbReference type="InterPro" id="IPR059068">
    <property type="entry name" value="TPR_P4H"/>
</dbReference>
<evidence type="ECO:0000256" key="1">
    <source>
        <dbReference type="PROSITE-ProRule" id="PRU00339"/>
    </source>
</evidence>
<sequence length="152" mass="17438">LQAGHQRHRHGTAASSLSVDDCYDLGKVAYSEADYHHTELWMTQALRQLDQGEASVAVDAVTILDYLSYSVYQQGALERALEFTRRLLELDPAHQRANGNLKYFEYQLEKQRKAEQSDGEAKQTRDARSPADDYLPERRTYEQLCRGEGVRM</sequence>
<dbReference type="EMBL" id="CAWUFR010003114">
    <property type="protein sequence ID" value="CAK6984983.1"/>
    <property type="molecule type" value="Genomic_DNA"/>
</dbReference>